<feature type="transmembrane region" description="Helical" evidence="1">
    <location>
        <begin position="99"/>
        <end position="120"/>
    </location>
</feature>
<accession>A0A6C0IXU8</accession>
<name>A0A6C0IXU8_9ZZZZ</name>
<keyword evidence="1" id="KW-1133">Transmembrane helix</keyword>
<dbReference type="EMBL" id="MN740288">
    <property type="protein sequence ID" value="QHT98138.1"/>
    <property type="molecule type" value="Genomic_DNA"/>
</dbReference>
<organism evidence="2">
    <name type="scientific">viral metagenome</name>
    <dbReference type="NCBI Taxonomy" id="1070528"/>
    <lineage>
        <taxon>unclassified sequences</taxon>
        <taxon>metagenomes</taxon>
        <taxon>organismal metagenomes</taxon>
    </lineage>
</organism>
<dbReference type="AlphaFoldDB" id="A0A6C0IXU8"/>
<sequence length="227" mass="26867">MKLRILNSVIVYFLIIYIISNSKLLSLFLSIVFTLLFSKQKLLPLLLSYYLISSWIEWFLHKYLMHEFAANDHSHKIHHLLVVPNMNLIKKDELNATDFSWKMLFIITSVTFITSFYYFYKMYNIKPSVHFVTILGCIFLISMIWNNLHNAMHCQDLTSTIFYGPPSIISKETARSLPWFDTLYSHHYLHHVVKKPKGNFNIVLLGMDKLMGTEVDEQHEIYFNKCD</sequence>
<proteinExistence type="predicted"/>
<evidence type="ECO:0000313" key="2">
    <source>
        <dbReference type="EMBL" id="QHT98138.1"/>
    </source>
</evidence>
<keyword evidence="1" id="KW-0812">Transmembrane</keyword>
<evidence type="ECO:0000256" key="1">
    <source>
        <dbReference type="SAM" id="Phobius"/>
    </source>
</evidence>
<evidence type="ECO:0008006" key="3">
    <source>
        <dbReference type="Google" id="ProtNLM"/>
    </source>
</evidence>
<reference evidence="2" key="1">
    <citation type="journal article" date="2020" name="Nature">
        <title>Giant virus diversity and host interactions through global metagenomics.</title>
        <authorList>
            <person name="Schulz F."/>
            <person name="Roux S."/>
            <person name="Paez-Espino D."/>
            <person name="Jungbluth S."/>
            <person name="Walsh D.A."/>
            <person name="Denef V.J."/>
            <person name="McMahon K.D."/>
            <person name="Konstantinidis K.T."/>
            <person name="Eloe-Fadrosh E.A."/>
            <person name="Kyrpides N.C."/>
            <person name="Woyke T."/>
        </authorList>
    </citation>
    <scope>NUCLEOTIDE SEQUENCE</scope>
    <source>
        <strain evidence="2">GVMAG-M-3300025626-8</strain>
    </source>
</reference>
<feature type="transmembrane region" description="Helical" evidence="1">
    <location>
        <begin position="42"/>
        <end position="60"/>
    </location>
</feature>
<protein>
    <recommendedName>
        <fullName evidence="3">Fatty acid hydroxylase domain-containing protein</fullName>
    </recommendedName>
</protein>
<keyword evidence="1" id="KW-0472">Membrane</keyword>
<feature type="transmembrane region" description="Helical" evidence="1">
    <location>
        <begin position="12"/>
        <end position="35"/>
    </location>
</feature>
<feature type="transmembrane region" description="Helical" evidence="1">
    <location>
        <begin position="127"/>
        <end position="145"/>
    </location>
</feature>